<evidence type="ECO:0000256" key="2">
    <source>
        <dbReference type="ARBA" id="ARBA00022603"/>
    </source>
</evidence>
<dbReference type="Gene3D" id="3.40.50.150">
    <property type="entry name" value="Vaccinia Virus protein VP39"/>
    <property type="match status" value="1"/>
</dbReference>
<evidence type="ECO:0000313" key="9">
    <source>
        <dbReference type="EMBL" id="MBM7637032.1"/>
    </source>
</evidence>
<dbReference type="EC" id="2.1.1.72" evidence="1"/>
<evidence type="ECO:0000256" key="4">
    <source>
        <dbReference type="ARBA" id="ARBA00022691"/>
    </source>
</evidence>
<dbReference type="Proteomes" id="UP000809081">
    <property type="component" value="Unassembled WGS sequence"/>
</dbReference>
<dbReference type="PROSITE" id="PS00092">
    <property type="entry name" value="N6_MTASE"/>
    <property type="match status" value="1"/>
</dbReference>
<dbReference type="InterPro" id="IPR050953">
    <property type="entry name" value="N4_N6_ade-DNA_methylase"/>
</dbReference>
<proteinExistence type="predicted"/>
<keyword evidence="2" id="KW-0489">Methyltransferase</keyword>
<accession>A0ABS2PP05</accession>
<keyword evidence="5" id="KW-0680">Restriction system</keyword>
<name>A0ABS2PP05_9STRE</name>
<dbReference type="EMBL" id="JAFBEI010000052">
    <property type="protein sequence ID" value="MBM7637032.1"/>
    <property type="molecule type" value="Genomic_DNA"/>
</dbReference>
<dbReference type="PANTHER" id="PTHR33841:SF6">
    <property type="entry name" value="TYPE II METHYLTRANSFERASE M.HINDII"/>
    <property type="match status" value="1"/>
</dbReference>
<reference evidence="9 10" key="1">
    <citation type="submission" date="2021-01" db="EMBL/GenBank/DDBJ databases">
        <title>Genomic Encyclopedia of Type Strains, Phase IV (KMG-IV): sequencing the most valuable type-strain genomes for metagenomic binning, comparative biology and taxonomic classification.</title>
        <authorList>
            <person name="Goeker M."/>
        </authorList>
    </citation>
    <scope>NUCLEOTIDE SEQUENCE [LARGE SCALE GENOMIC DNA]</scope>
    <source>
        <strain evidence="9 10">DSM 27513</strain>
    </source>
</reference>
<evidence type="ECO:0000256" key="5">
    <source>
        <dbReference type="ARBA" id="ARBA00022747"/>
    </source>
</evidence>
<keyword evidence="6" id="KW-0238">DNA-binding</keyword>
<evidence type="ECO:0000313" key="10">
    <source>
        <dbReference type="Proteomes" id="UP000809081"/>
    </source>
</evidence>
<sequence length="488" mass="57269">MSSETRFFKHNGIYYTDTNLANVMIDNLEIDFYNNFTLLELAVGEGHILSLIVERFLRYNQNRDSREIKDFLENNIYAFDLREDAVKICIEKLNQILGKYFPSLIVSWNVFQMDILEKEKLLQKKPNFDFIISNPPYVSRRNLSVDTVRYLKDNSSFCQKYNFDLYYYFFEVALEFWNRDGNFVFITPNSYLKSRGAEELLRVLINERLIEKIIDYQNQLNFEGATTFTAITKLSKENDNIAVVDSDNHVIKNVDYETLFNNNSVYIYFENFPTLDEDTVLLSEIANVRNGLATLQDKVFVIKENEIIEQNDRGIIFQKNNKRYLIEPEIIKKIVRVSDIDKENIVIFPYDSKNKRVPDLSKNFPLTYRYLNETLSEDYKEKYGLYFGRTQGFLGYDSKKVIISKVADLNNSPFKIINEGFVQSGLSLTFFEDYNSKILSEIVDYLNSLLVLNYLFNISKNYAAGYRNISSTDLKNIEIPRRLLEGNG</sequence>
<dbReference type="InterPro" id="IPR029063">
    <property type="entry name" value="SAM-dependent_MTases_sf"/>
</dbReference>
<dbReference type="PANTHER" id="PTHR33841">
    <property type="entry name" value="DNA METHYLTRANSFERASE YEEA-RELATED"/>
    <property type="match status" value="1"/>
</dbReference>
<dbReference type="PRINTS" id="PR00507">
    <property type="entry name" value="N12N6MTFRASE"/>
</dbReference>
<evidence type="ECO:0000256" key="7">
    <source>
        <dbReference type="ARBA" id="ARBA00047942"/>
    </source>
</evidence>
<comment type="caution">
    <text evidence="9">The sequence shown here is derived from an EMBL/GenBank/DDBJ whole genome shotgun (WGS) entry which is preliminary data.</text>
</comment>
<dbReference type="CDD" id="cd02440">
    <property type="entry name" value="AdoMet_MTases"/>
    <property type="match status" value="1"/>
</dbReference>
<dbReference type="SUPFAM" id="SSF53335">
    <property type="entry name" value="S-adenosyl-L-methionine-dependent methyltransferases"/>
    <property type="match status" value="1"/>
</dbReference>
<gene>
    <name evidence="9" type="ORF">JOC31_001862</name>
</gene>
<protein>
    <recommendedName>
        <fullName evidence="1">site-specific DNA-methyltransferase (adenine-specific)</fullName>
        <ecNumber evidence="1">2.1.1.72</ecNumber>
    </recommendedName>
</protein>
<comment type="catalytic activity">
    <reaction evidence="7">
        <text>a 2'-deoxyadenosine in DNA + S-adenosyl-L-methionine = an N(6)-methyl-2'-deoxyadenosine in DNA + S-adenosyl-L-homocysteine + H(+)</text>
        <dbReference type="Rhea" id="RHEA:15197"/>
        <dbReference type="Rhea" id="RHEA-COMP:12418"/>
        <dbReference type="Rhea" id="RHEA-COMP:12419"/>
        <dbReference type="ChEBI" id="CHEBI:15378"/>
        <dbReference type="ChEBI" id="CHEBI:57856"/>
        <dbReference type="ChEBI" id="CHEBI:59789"/>
        <dbReference type="ChEBI" id="CHEBI:90615"/>
        <dbReference type="ChEBI" id="CHEBI:90616"/>
        <dbReference type="EC" id="2.1.1.72"/>
    </reaction>
</comment>
<evidence type="ECO:0000259" key="8">
    <source>
        <dbReference type="Pfam" id="PF07669"/>
    </source>
</evidence>
<organism evidence="9 10">
    <name type="scientific">Streptococcus saliviloxodontae</name>
    <dbReference type="NCBI Taxonomy" id="1349416"/>
    <lineage>
        <taxon>Bacteria</taxon>
        <taxon>Bacillati</taxon>
        <taxon>Bacillota</taxon>
        <taxon>Bacilli</taxon>
        <taxon>Lactobacillales</taxon>
        <taxon>Streptococcaceae</taxon>
        <taxon>Streptococcus</taxon>
    </lineage>
</organism>
<dbReference type="RefSeq" id="WP_205017884.1">
    <property type="nucleotide sequence ID" value="NZ_JAFBEI010000052.1"/>
</dbReference>
<dbReference type="Pfam" id="PF07669">
    <property type="entry name" value="Eco57I"/>
    <property type="match status" value="1"/>
</dbReference>
<evidence type="ECO:0000256" key="6">
    <source>
        <dbReference type="ARBA" id="ARBA00023125"/>
    </source>
</evidence>
<dbReference type="InterPro" id="IPR002052">
    <property type="entry name" value="DNA_methylase_N6_adenine_CS"/>
</dbReference>
<feature type="domain" description="Type II methyltransferase M.TaqI-like" evidence="8">
    <location>
        <begin position="74"/>
        <end position="218"/>
    </location>
</feature>
<evidence type="ECO:0000256" key="1">
    <source>
        <dbReference type="ARBA" id="ARBA00011900"/>
    </source>
</evidence>
<dbReference type="InterPro" id="IPR011639">
    <property type="entry name" value="MethylTrfase_TaqI-like_dom"/>
</dbReference>
<keyword evidence="3" id="KW-0808">Transferase</keyword>
<keyword evidence="10" id="KW-1185">Reference proteome</keyword>
<keyword evidence="4" id="KW-0949">S-adenosyl-L-methionine</keyword>
<evidence type="ECO:0000256" key="3">
    <source>
        <dbReference type="ARBA" id="ARBA00022679"/>
    </source>
</evidence>